<dbReference type="AlphaFoldDB" id="A0A5B0RYM1"/>
<proteinExistence type="predicted"/>
<sequence>MTESAGKYPALAISTLRLTRVGLGFVWPSTIVVDRHRKSFLQPDRSQEQQLKTGGASCSMMLARDKFLQEEFKVVCNHINPMLDGLISHHHIIPNNLR</sequence>
<protein>
    <submittedName>
        <fullName evidence="1">Uncharacterized protein</fullName>
    </submittedName>
</protein>
<evidence type="ECO:0000313" key="2">
    <source>
        <dbReference type="Proteomes" id="UP000325313"/>
    </source>
</evidence>
<organism evidence="1 2">
    <name type="scientific">Puccinia graminis f. sp. tritici</name>
    <dbReference type="NCBI Taxonomy" id="56615"/>
    <lineage>
        <taxon>Eukaryota</taxon>
        <taxon>Fungi</taxon>
        <taxon>Dikarya</taxon>
        <taxon>Basidiomycota</taxon>
        <taxon>Pucciniomycotina</taxon>
        <taxon>Pucciniomycetes</taxon>
        <taxon>Pucciniales</taxon>
        <taxon>Pucciniaceae</taxon>
        <taxon>Puccinia</taxon>
    </lineage>
</organism>
<gene>
    <name evidence="1" type="ORF">PGTUg99_028610</name>
</gene>
<accession>A0A5B0RYM1</accession>
<evidence type="ECO:0000313" key="1">
    <source>
        <dbReference type="EMBL" id="KAA1130890.1"/>
    </source>
</evidence>
<comment type="caution">
    <text evidence="1">The sequence shown here is derived from an EMBL/GenBank/DDBJ whole genome shotgun (WGS) entry which is preliminary data.</text>
</comment>
<reference evidence="1 2" key="1">
    <citation type="submission" date="2019-05" db="EMBL/GenBank/DDBJ databases">
        <title>Emergence of the Ug99 lineage of the wheat stem rust pathogen through somatic hybridization.</title>
        <authorList>
            <person name="Li F."/>
            <person name="Upadhyaya N.M."/>
            <person name="Sperschneider J."/>
            <person name="Matny O."/>
            <person name="Nguyen-Phuc H."/>
            <person name="Mago R."/>
            <person name="Raley C."/>
            <person name="Miller M.E."/>
            <person name="Silverstein K.A.T."/>
            <person name="Henningsen E."/>
            <person name="Hirsch C.D."/>
            <person name="Visser B."/>
            <person name="Pretorius Z.A."/>
            <person name="Steffenson B.J."/>
            <person name="Schwessinger B."/>
            <person name="Dodds P.N."/>
            <person name="Figueroa M."/>
        </authorList>
    </citation>
    <scope>NUCLEOTIDE SEQUENCE [LARGE SCALE GENOMIC DNA]</scope>
    <source>
        <strain evidence="1 2">Ug99</strain>
    </source>
</reference>
<name>A0A5B0RYM1_PUCGR</name>
<dbReference type="EMBL" id="VDEP01000106">
    <property type="protein sequence ID" value="KAA1130890.1"/>
    <property type="molecule type" value="Genomic_DNA"/>
</dbReference>
<dbReference type="Proteomes" id="UP000325313">
    <property type="component" value="Unassembled WGS sequence"/>
</dbReference>